<dbReference type="RefSeq" id="WP_108621870.1">
    <property type="nucleotide sequence ID" value="NZ_CP028901.1"/>
</dbReference>
<dbReference type="KEGG" id="boz:DBV39_12885"/>
<dbReference type="Proteomes" id="UP000244571">
    <property type="component" value="Chromosome"/>
</dbReference>
<accession>A0A2R4XL03</accession>
<dbReference type="PROSITE" id="PS50991">
    <property type="entry name" value="PYR_CT"/>
    <property type="match status" value="1"/>
</dbReference>
<keyword evidence="3" id="KW-0479">Metal-binding</keyword>
<dbReference type="NCBIfam" id="NF004283">
    <property type="entry name" value="PRK05692.1"/>
    <property type="match status" value="1"/>
</dbReference>
<proteinExistence type="inferred from homology"/>
<dbReference type="Pfam" id="PF00682">
    <property type="entry name" value="HMGL-like"/>
    <property type="match status" value="1"/>
</dbReference>
<name>A0A2R4XL03_9BURK</name>
<dbReference type="GO" id="GO:0004419">
    <property type="term" value="F:hydroxymethylglutaryl-CoA lyase activity"/>
    <property type="evidence" value="ECO:0007669"/>
    <property type="project" value="TreeGrafter"/>
</dbReference>
<comment type="similarity">
    <text evidence="5">Belongs to the alpha-IPM synthase/homocitrate synthase family.</text>
</comment>
<reference evidence="7 8" key="1">
    <citation type="submission" date="2018-04" db="EMBL/GenBank/DDBJ databases">
        <title>Bordetella sp. HZ20 isolated from seawater.</title>
        <authorList>
            <person name="Sun C."/>
        </authorList>
    </citation>
    <scope>NUCLEOTIDE SEQUENCE [LARGE SCALE GENOMIC DNA]</scope>
    <source>
        <strain evidence="7 8">HZ20</strain>
    </source>
</reference>
<evidence type="ECO:0000313" key="7">
    <source>
        <dbReference type="EMBL" id="AWB34454.1"/>
    </source>
</evidence>
<keyword evidence="2 5" id="KW-0808">Transferase</keyword>
<comment type="similarity">
    <text evidence="1">Belongs to the HMG-CoA lyase family.</text>
</comment>
<dbReference type="CDD" id="cd07938">
    <property type="entry name" value="DRE_TIM_HMGL"/>
    <property type="match status" value="1"/>
</dbReference>
<dbReference type="PANTHER" id="PTHR42738">
    <property type="entry name" value="HYDROXYMETHYLGLUTARYL-COA LYASE"/>
    <property type="match status" value="1"/>
</dbReference>
<keyword evidence="4 7" id="KW-0456">Lyase</keyword>
<evidence type="ECO:0000256" key="2">
    <source>
        <dbReference type="ARBA" id="ARBA00022679"/>
    </source>
</evidence>
<evidence type="ECO:0000256" key="5">
    <source>
        <dbReference type="RuleBase" id="RU003523"/>
    </source>
</evidence>
<dbReference type="GO" id="GO:0046951">
    <property type="term" value="P:ketone body biosynthetic process"/>
    <property type="evidence" value="ECO:0007669"/>
    <property type="project" value="TreeGrafter"/>
</dbReference>
<dbReference type="InterPro" id="IPR000891">
    <property type="entry name" value="PYR_CT"/>
</dbReference>
<organism evidence="7 8">
    <name type="scientific">Orrella marina</name>
    <dbReference type="NCBI Taxonomy" id="2163011"/>
    <lineage>
        <taxon>Bacteria</taxon>
        <taxon>Pseudomonadati</taxon>
        <taxon>Pseudomonadota</taxon>
        <taxon>Betaproteobacteria</taxon>
        <taxon>Burkholderiales</taxon>
        <taxon>Alcaligenaceae</taxon>
        <taxon>Orrella</taxon>
    </lineage>
</organism>
<dbReference type="PROSITE" id="PS00815">
    <property type="entry name" value="AIPM_HOMOCIT_SYNTH_1"/>
    <property type="match status" value="1"/>
</dbReference>
<dbReference type="OrthoDB" id="9784013at2"/>
<dbReference type="SUPFAM" id="SSF51569">
    <property type="entry name" value="Aldolase"/>
    <property type="match status" value="1"/>
</dbReference>
<dbReference type="GO" id="GO:0006552">
    <property type="term" value="P:L-leucine catabolic process"/>
    <property type="evidence" value="ECO:0007669"/>
    <property type="project" value="TreeGrafter"/>
</dbReference>
<evidence type="ECO:0000256" key="1">
    <source>
        <dbReference type="ARBA" id="ARBA00009405"/>
    </source>
</evidence>
<keyword evidence="8" id="KW-1185">Reference proteome</keyword>
<dbReference type="GO" id="GO:0046912">
    <property type="term" value="F:acyltransferase activity, acyl groups converted into alkyl on transfer"/>
    <property type="evidence" value="ECO:0007669"/>
    <property type="project" value="InterPro"/>
</dbReference>
<evidence type="ECO:0000313" key="8">
    <source>
        <dbReference type="Proteomes" id="UP000244571"/>
    </source>
</evidence>
<protein>
    <submittedName>
        <fullName evidence="7">Hydroxymethylglutaryl-CoA lyase</fullName>
    </submittedName>
</protein>
<dbReference type="GO" id="GO:0046872">
    <property type="term" value="F:metal ion binding"/>
    <property type="evidence" value="ECO:0007669"/>
    <property type="project" value="UniProtKB-KW"/>
</dbReference>
<evidence type="ECO:0000256" key="3">
    <source>
        <dbReference type="ARBA" id="ARBA00022723"/>
    </source>
</evidence>
<dbReference type="EMBL" id="CP028901">
    <property type="protein sequence ID" value="AWB34454.1"/>
    <property type="molecule type" value="Genomic_DNA"/>
</dbReference>
<dbReference type="InterPro" id="IPR002034">
    <property type="entry name" value="AIPM/Hcit_synth_CS"/>
</dbReference>
<feature type="domain" description="Pyruvate carboxyltransferase" evidence="6">
    <location>
        <begin position="5"/>
        <end position="276"/>
    </location>
</feature>
<dbReference type="InterPro" id="IPR043594">
    <property type="entry name" value="HMGL"/>
</dbReference>
<dbReference type="PANTHER" id="PTHR42738:SF7">
    <property type="entry name" value="HYDROXYMETHYLGLUTARYL-COA LYASE"/>
    <property type="match status" value="1"/>
</dbReference>
<gene>
    <name evidence="7" type="ORF">DBV39_12885</name>
</gene>
<dbReference type="AlphaFoldDB" id="A0A2R4XL03"/>
<dbReference type="InterPro" id="IPR013785">
    <property type="entry name" value="Aldolase_TIM"/>
</dbReference>
<evidence type="ECO:0000256" key="4">
    <source>
        <dbReference type="ARBA" id="ARBA00023239"/>
    </source>
</evidence>
<dbReference type="Gene3D" id="3.20.20.70">
    <property type="entry name" value="Aldolase class I"/>
    <property type="match status" value="1"/>
</dbReference>
<sequence>MREKITVREVGLRDGLQIHPTFMPTEDKLEWIAAEAAAGVGEIEVTSYVPPKLIPQFADAAEVTAGALKVPGLTVSALIPNLRGAQRGIDLGVHKLNFVMSVSHTHNLKNVRRTPEESVADFKAIVELIQQQPQDRRPLISGGLSTALGCSYEGKIAVDAIVRRAVELVEAGADELVVADTVGYADPLQVRAAFRAVMKEVGNVPVAAHFHDTRGTGLANVSAALDCGVTHFDASLAGLGGCPFAPGATGNIVMDDLCFMLDSMGYDTGVDLQRLLEVRKIIERSLPDIAMQGALAKAGLPTNYVPAAQRKAA</sequence>
<evidence type="ECO:0000259" key="6">
    <source>
        <dbReference type="PROSITE" id="PS50991"/>
    </source>
</evidence>